<comment type="caution">
    <text evidence="2">The sequence shown here is derived from an EMBL/GenBank/DDBJ whole genome shotgun (WGS) entry which is preliminary data.</text>
</comment>
<reference evidence="2 3" key="1">
    <citation type="submission" date="2018-09" db="EMBL/GenBank/DDBJ databases">
        <title>Genomic investigation of the strawberry pathogen Phytophthora fragariae indicates pathogenicity is determined by transcriptional variation in three key races.</title>
        <authorList>
            <person name="Adams T.M."/>
            <person name="Armitage A.D."/>
            <person name="Sobczyk M.K."/>
            <person name="Bates H.J."/>
            <person name="Dunwell J.M."/>
            <person name="Nellist C.F."/>
            <person name="Harrison R.J."/>
        </authorList>
    </citation>
    <scope>NUCLEOTIDE SEQUENCE [LARGE SCALE GENOMIC DNA]</scope>
    <source>
        <strain evidence="2 3">SCRP324</strain>
    </source>
</reference>
<gene>
    <name evidence="2" type="ORF">PR002_g15648</name>
</gene>
<dbReference type="EMBL" id="QXFU01001151">
    <property type="protein sequence ID" value="KAE9009322.1"/>
    <property type="molecule type" value="Genomic_DNA"/>
</dbReference>
<feature type="coiled-coil region" evidence="1">
    <location>
        <begin position="47"/>
        <end position="74"/>
    </location>
</feature>
<keyword evidence="1" id="KW-0175">Coiled coil</keyword>
<dbReference type="AlphaFoldDB" id="A0A6A3KQ56"/>
<evidence type="ECO:0000313" key="2">
    <source>
        <dbReference type="EMBL" id="KAE9009322.1"/>
    </source>
</evidence>
<accession>A0A6A3KQ56</accession>
<dbReference type="Proteomes" id="UP000435112">
    <property type="component" value="Unassembled WGS sequence"/>
</dbReference>
<evidence type="ECO:0000313" key="3">
    <source>
        <dbReference type="Proteomes" id="UP000435112"/>
    </source>
</evidence>
<protein>
    <submittedName>
        <fullName evidence="2">Uncharacterized protein</fullName>
    </submittedName>
</protein>
<organism evidence="2 3">
    <name type="scientific">Phytophthora rubi</name>
    <dbReference type="NCBI Taxonomy" id="129364"/>
    <lineage>
        <taxon>Eukaryota</taxon>
        <taxon>Sar</taxon>
        <taxon>Stramenopiles</taxon>
        <taxon>Oomycota</taxon>
        <taxon>Peronosporomycetes</taxon>
        <taxon>Peronosporales</taxon>
        <taxon>Peronosporaceae</taxon>
        <taxon>Phytophthora</taxon>
    </lineage>
</organism>
<sequence>MSPEVVEALRAEGALDERQRVEATLGDFQAQWESEKNCQALEAAEERAHFESERKRQTLELEATQRELLALQEARERD</sequence>
<evidence type="ECO:0000256" key="1">
    <source>
        <dbReference type="SAM" id="Coils"/>
    </source>
</evidence>
<name>A0A6A3KQ56_9STRA</name>
<proteinExistence type="predicted"/>